<proteinExistence type="predicted"/>
<keyword evidence="1" id="KW-0418">Kinase</keyword>
<dbReference type="GO" id="GO:0016301">
    <property type="term" value="F:kinase activity"/>
    <property type="evidence" value="ECO:0007669"/>
    <property type="project" value="UniProtKB-KW"/>
</dbReference>
<reference evidence="1 2" key="1">
    <citation type="journal article" date="2020" name="ISME J.">
        <title>Comparative genomics reveals insights into cyanobacterial evolution and habitat adaptation.</title>
        <authorList>
            <person name="Chen M.Y."/>
            <person name="Teng W.K."/>
            <person name="Zhao L."/>
            <person name="Hu C.X."/>
            <person name="Zhou Y.K."/>
            <person name="Han B.P."/>
            <person name="Song L.R."/>
            <person name="Shu W.S."/>
        </authorList>
    </citation>
    <scope>NUCLEOTIDE SEQUENCE [LARGE SCALE GENOMIC DNA]</scope>
    <source>
        <strain evidence="1 2">FACHB-838</strain>
    </source>
</reference>
<keyword evidence="1" id="KW-0808">Transferase</keyword>
<keyword evidence="2" id="KW-1185">Reference proteome</keyword>
<protein>
    <submittedName>
        <fullName evidence="1">HAMP domain-containing histidine kinase</fullName>
    </submittedName>
</protein>
<dbReference type="Proteomes" id="UP000623440">
    <property type="component" value="Unassembled WGS sequence"/>
</dbReference>
<gene>
    <name evidence="1" type="ORF">H6G97_02135</name>
</gene>
<dbReference type="Gene3D" id="3.30.565.10">
    <property type="entry name" value="Histidine kinase-like ATPase, C-terminal domain"/>
    <property type="match status" value="1"/>
</dbReference>
<comment type="caution">
    <text evidence="1">The sequence shown here is derived from an EMBL/GenBank/DDBJ whole genome shotgun (WGS) entry which is preliminary data.</text>
</comment>
<name>A0ABR8DI46_9NOSO</name>
<dbReference type="SUPFAM" id="SSF55874">
    <property type="entry name" value="ATPase domain of HSP90 chaperone/DNA topoisomerase II/histidine kinase"/>
    <property type="match status" value="1"/>
</dbReference>
<organism evidence="1 2">
    <name type="scientific">Nostoc flagelliforme FACHB-838</name>
    <dbReference type="NCBI Taxonomy" id="2692904"/>
    <lineage>
        <taxon>Bacteria</taxon>
        <taxon>Bacillati</taxon>
        <taxon>Cyanobacteriota</taxon>
        <taxon>Cyanophyceae</taxon>
        <taxon>Nostocales</taxon>
        <taxon>Nostocaceae</taxon>
        <taxon>Nostoc</taxon>
    </lineage>
</organism>
<dbReference type="InterPro" id="IPR036890">
    <property type="entry name" value="HATPase_C_sf"/>
</dbReference>
<dbReference type="RefSeq" id="WP_190939081.1">
    <property type="nucleotide sequence ID" value="NZ_JACJSI010000003.1"/>
</dbReference>
<accession>A0ABR8DI46</accession>
<sequence length="198" mass="22687">MGYFARWKGNSVAYREDPNDNLESILNYLDEQWLGRGWVDINQTLKDEIIQNALEIYSNAFEHGLSDIGVFTCGQRYPNLNKLKLTVIDFGVGIPANVRHFLQDSQKLAEETLRWAFQRGKTTRPSRICGGTGLDSLKKFVKSKQGKIEIYSHDAYGLIDETQEIYQSAPTFFEGTLINITIKCDVNHHNFTENEVLF</sequence>
<dbReference type="EMBL" id="JACJSI010000003">
    <property type="protein sequence ID" value="MBD2528417.1"/>
    <property type="molecule type" value="Genomic_DNA"/>
</dbReference>
<evidence type="ECO:0000313" key="2">
    <source>
        <dbReference type="Proteomes" id="UP000623440"/>
    </source>
</evidence>
<evidence type="ECO:0000313" key="1">
    <source>
        <dbReference type="EMBL" id="MBD2528417.1"/>
    </source>
</evidence>